<dbReference type="InterPro" id="IPR002523">
    <property type="entry name" value="MgTranspt_CorA/ZnTranspt_ZntB"/>
</dbReference>
<evidence type="ECO:0000256" key="1">
    <source>
        <dbReference type="SAM" id="Phobius"/>
    </source>
</evidence>
<feature type="transmembrane region" description="Helical" evidence="1">
    <location>
        <begin position="439"/>
        <end position="459"/>
    </location>
</feature>
<keyword evidence="1" id="KW-0812">Transmembrane</keyword>
<reference evidence="2" key="1">
    <citation type="journal article" date="2020" name="Stud. Mycol.">
        <title>101 Dothideomycetes genomes: a test case for predicting lifestyles and emergence of pathogens.</title>
        <authorList>
            <person name="Haridas S."/>
            <person name="Albert R."/>
            <person name="Binder M."/>
            <person name="Bloem J."/>
            <person name="Labutti K."/>
            <person name="Salamov A."/>
            <person name="Andreopoulos B."/>
            <person name="Baker S."/>
            <person name="Barry K."/>
            <person name="Bills G."/>
            <person name="Bluhm B."/>
            <person name="Cannon C."/>
            <person name="Castanera R."/>
            <person name="Culley D."/>
            <person name="Daum C."/>
            <person name="Ezra D."/>
            <person name="Gonzalez J."/>
            <person name="Henrissat B."/>
            <person name="Kuo A."/>
            <person name="Liang C."/>
            <person name="Lipzen A."/>
            <person name="Lutzoni F."/>
            <person name="Magnuson J."/>
            <person name="Mondo S."/>
            <person name="Nolan M."/>
            <person name="Ohm R."/>
            <person name="Pangilinan J."/>
            <person name="Park H.-J."/>
            <person name="Ramirez L."/>
            <person name="Alfaro M."/>
            <person name="Sun H."/>
            <person name="Tritt A."/>
            <person name="Yoshinaga Y."/>
            <person name="Zwiers L.-H."/>
            <person name="Turgeon B."/>
            <person name="Goodwin S."/>
            <person name="Spatafora J."/>
            <person name="Crous P."/>
            <person name="Grigoriev I."/>
        </authorList>
    </citation>
    <scope>NUCLEOTIDE SEQUENCE</scope>
    <source>
        <strain evidence="2">CBS 123094</strain>
    </source>
</reference>
<keyword evidence="1" id="KW-1133">Transmembrane helix</keyword>
<dbReference type="GO" id="GO:0046873">
    <property type="term" value="F:metal ion transmembrane transporter activity"/>
    <property type="evidence" value="ECO:0007669"/>
    <property type="project" value="InterPro"/>
</dbReference>
<evidence type="ECO:0000313" key="3">
    <source>
        <dbReference type="Proteomes" id="UP000799779"/>
    </source>
</evidence>
<dbReference type="GO" id="GO:0016020">
    <property type="term" value="C:membrane"/>
    <property type="evidence" value="ECO:0007669"/>
    <property type="project" value="InterPro"/>
</dbReference>
<accession>A0A6A5W7Y0</accession>
<dbReference type="EMBL" id="ML977688">
    <property type="protein sequence ID" value="KAF1993736.1"/>
    <property type="molecule type" value="Genomic_DNA"/>
</dbReference>
<evidence type="ECO:0008006" key="4">
    <source>
        <dbReference type="Google" id="ProtNLM"/>
    </source>
</evidence>
<dbReference type="OrthoDB" id="3231000at2759"/>
<feature type="transmembrane region" description="Helical" evidence="1">
    <location>
        <begin position="515"/>
        <end position="548"/>
    </location>
</feature>
<proteinExistence type="predicted"/>
<gene>
    <name evidence="2" type="ORF">P154DRAFT_582509</name>
</gene>
<sequence length="629" mass="70913">MNDLHLSPLLRNKSVGNEAMDANSWKPAAGPPRLKGVSAEVISLANPTWKPDPDFELLHLFKPETLSKLPGKQFIALIDKLQPSTDLYFKETGTLDPKFFKYHRLDALPYDQPSLLPADCLFAKWYRPVVQEDYARFVENRITIRRPWDKSISEDPALIGLDHTRFSRTPAIFREYEPLEAHTHVQRASEETGAPDTINVLSCAALECVSCYFANIQDVQIGIVVFDDPRVLVKEHHRYQASATGFIDTVEKPISITCFKDDIRFLEQFKEGLLANMKVIRRGSSKEYSLACLVRSILNRTILDDTFEVLSGIDYSLDSISLAMSIDEDVRDYERSWRDLFGKWKNGLTRQQKSIEYGIKAIKHSQSAISVFNPSILATQPGSSQQIITHSAPSFLQELKGIKEDVEKAVRRTEATFNSLMATMSIIESRRAISQAESVTKLTSLAFFFIPLTLSATVFSINVEFEGKLKAWMWAVTSLVVMTLTYSLLYWGDISDFIIRSPSLLQTLNYKRLQVFFLLLAYGIRGVASILVAIVAFVACISLLLAGLGIRFWGLPTTKGLTVLISFGMAFGVTGMVIAIMMSCQRYRLKKKGYSAAAISYPRGRERVSRVPPEELFGTLRRSTYRAEL</sequence>
<protein>
    <recommendedName>
        <fullName evidence="4">Cora-domain-containing protein</fullName>
    </recommendedName>
</protein>
<organism evidence="2 3">
    <name type="scientific">Amniculicola lignicola CBS 123094</name>
    <dbReference type="NCBI Taxonomy" id="1392246"/>
    <lineage>
        <taxon>Eukaryota</taxon>
        <taxon>Fungi</taxon>
        <taxon>Dikarya</taxon>
        <taxon>Ascomycota</taxon>
        <taxon>Pezizomycotina</taxon>
        <taxon>Dothideomycetes</taxon>
        <taxon>Pleosporomycetidae</taxon>
        <taxon>Pleosporales</taxon>
        <taxon>Amniculicolaceae</taxon>
        <taxon>Amniculicola</taxon>
    </lineage>
</organism>
<dbReference type="Gene3D" id="1.20.58.340">
    <property type="entry name" value="Magnesium transport protein CorA, transmembrane region"/>
    <property type="match status" value="1"/>
</dbReference>
<feature type="transmembrane region" description="Helical" evidence="1">
    <location>
        <begin position="560"/>
        <end position="582"/>
    </location>
</feature>
<evidence type="ECO:0000313" key="2">
    <source>
        <dbReference type="EMBL" id="KAF1993736.1"/>
    </source>
</evidence>
<dbReference type="Pfam" id="PF01544">
    <property type="entry name" value="CorA"/>
    <property type="match status" value="1"/>
</dbReference>
<dbReference type="Proteomes" id="UP000799779">
    <property type="component" value="Unassembled WGS sequence"/>
</dbReference>
<feature type="transmembrane region" description="Helical" evidence="1">
    <location>
        <begin position="471"/>
        <end position="494"/>
    </location>
</feature>
<keyword evidence="3" id="KW-1185">Reference proteome</keyword>
<dbReference type="AlphaFoldDB" id="A0A6A5W7Y0"/>
<keyword evidence="1" id="KW-0472">Membrane</keyword>
<name>A0A6A5W7Y0_9PLEO</name>